<dbReference type="AlphaFoldDB" id="A0A0Q3X8X7"/>
<protein>
    <submittedName>
        <fullName evidence="1">Uncharacterized protein</fullName>
    </submittedName>
</protein>
<comment type="caution">
    <text evidence="1">The sequence shown here is derived from an EMBL/GenBank/DDBJ whole genome shotgun (WGS) entry which is preliminary data.</text>
</comment>
<accession>A0A0Q3X8X7</accession>
<dbReference type="Proteomes" id="UP000051836">
    <property type="component" value="Unassembled WGS sequence"/>
</dbReference>
<evidence type="ECO:0000313" key="1">
    <source>
        <dbReference type="EMBL" id="KQL59642.1"/>
    </source>
</evidence>
<dbReference type="EMBL" id="LMAW01000292">
    <property type="protein sequence ID" value="KQL59642.1"/>
    <property type="molecule type" value="Genomic_DNA"/>
</dbReference>
<sequence length="182" mass="20423">MSNTRKDSGWSHDLLNEIVPSAFIKGNQADDLFLDVLKGFFVMKSLDPIRLLRISVAILSVFIFWEPPQGGIFLFSGTKIQRGMETPLDVLSRAASLVHADDEKPFVETAPARPRSVFRSGYQQFEVTLNLEFSITLELSSKVSDWMNMSVGSEKTQVFDTDKSLGLENEEYGLSLLLRNSV</sequence>
<organism evidence="1 2">
    <name type="scientific">Amazona aestiva</name>
    <name type="common">Blue-fronted Amazon parrot</name>
    <dbReference type="NCBI Taxonomy" id="12930"/>
    <lineage>
        <taxon>Eukaryota</taxon>
        <taxon>Metazoa</taxon>
        <taxon>Chordata</taxon>
        <taxon>Craniata</taxon>
        <taxon>Vertebrata</taxon>
        <taxon>Euteleostomi</taxon>
        <taxon>Archelosauria</taxon>
        <taxon>Archosauria</taxon>
        <taxon>Dinosauria</taxon>
        <taxon>Saurischia</taxon>
        <taxon>Theropoda</taxon>
        <taxon>Coelurosauria</taxon>
        <taxon>Aves</taxon>
        <taxon>Neognathae</taxon>
        <taxon>Neoaves</taxon>
        <taxon>Telluraves</taxon>
        <taxon>Australaves</taxon>
        <taxon>Psittaciformes</taxon>
        <taxon>Psittacidae</taxon>
        <taxon>Amazona</taxon>
    </lineage>
</organism>
<dbReference type="OrthoDB" id="9950301at2759"/>
<gene>
    <name evidence="1" type="ORF">AAES_19921</name>
</gene>
<proteinExistence type="predicted"/>
<name>A0A0Q3X8X7_AMAAE</name>
<reference evidence="1 2" key="1">
    <citation type="submission" date="2015-10" db="EMBL/GenBank/DDBJ databases">
        <authorList>
            <person name="Gilbert D.G."/>
        </authorList>
    </citation>
    <scope>NUCLEOTIDE SEQUENCE [LARGE SCALE GENOMIC DNA]</scope>
    <source>
        <strain evidence="1">FVVF132</strain>
    </source>
</reference>
<keyword evidence="2" id="KW-1185">Reference proteome</keyword>
<evidence type="ECO:0000313" key="2">
    <source>
        <dbReference type="Proteomes" id="UP000051836"/>
    </source>
</evidence>